<keyword evidence="13" id="KW-1185">Reference proteome</keyword>
<evidence type="ECO:0000256" key="8">
    <source>
        <dbReference type="SAM" id="Coils"/>
    </source>
</evidence>
<accession>A0A1Y1JLX0</accession>
<keyword evidence="5" id="KW-0067">ATP-binding</keyword>
<dbReference type="GO" id="GO:0016887">
    <property type="term" value="F:ATP hydrolysis activity"/>
    <property type="evidence" value="ECO:0007669"/>
    <property type="project" value="InterPro"/>
</dbReference>
<sequence>MFVELFLCLITYCYILQCKGLQFSKYKNNFLNNLHIKNVIHHKEVSHLKKRKYTHNGTLHISDKRRGQTLLSRRRKCTWEYGLSKCDQQGEANHQGDDKVDYEVGDEMDDKVDDEMDDKIDDEVDVQVDDEMDVQVDDEVDDEVDVQVDDEMDVETDVETDVQMDDETEEYPAAEREMYEKLFNVEGDEEDRMLSPKYNMNMYNVLEKNYEEKEDNKVILTIKSLQYEINNKKLISNLNLQLHKSECVGLIGNNGCGKTTLLNLIYEHSNNSNKSIILNNKVSTEKVQNFTLNEENLNSMVKKNKFDHLYKILSYMRRNSFDLSAFPFVIKNKKVSDFEQMKKKMGTNTNLFYKNDVFYFKQNIHLLENNNLTVFEKVLKFYEPILDKYEVLCYIESNISKYKKFDTLKMFDIEEAEEKSNYPPSELTNKQYRKRVNRNGKMNNNGCSSGTSLSTLTKEEDSNCPGIMAQFGCISTDSNGNTRKKEKKNEDDVRGRQIGVTETVTQGEDDQAEESFAQSKYFELIIQLYMNEKENVFKELNQVKMNFHKYINILNLKNFLHVKLRDMSNGYIIRVYLLLLLLSKSKLLLIDEINNNLDIFNIFFIMNIFNYSLKYKEIGIILASHDFFLVSKLCNRILDFNKIYGHDIDFSNIAQLKKMNRNINSINHFDDVQELQRRNENGSNTTFFKGNYTEYLHNMKILFDHRRKKKEELKRIIDQLSTTINQAKKKKNKEFMHQSLKKKEEDYKLYQNIYSLFFDNQLNYQYMYYNLIYSKKNEKNSNKFAVENFNTKESAHQQFSSREGNTTKGDIQTNKGNGKNVKYHITHSDSNCSDGHLGRTGTSFDGSIGKNVDNYLDKYCNNDMGNNSPMQLEHEEEEDVKTFVYNKIKDVEGSMNKNVLIDMSKKIKNNELIEIGEKYGKNNVSLYEFENFSFYFLNKKKKKKYIFKNMNLSINSGENVLLLGKNGIGKSTLFKILTNKYNFQMRKEGGRHQRSIYAYGDGEEIMDEEEESDQMLNRENIGTRVCKEKVANFEGNINCNFNNVLLTYFEQNMIKKLNLEINDYFRYLIEKVNYEPIHFDDSLEIDNDSIMNSYNYNNRDDYSNEEHFLFYVLNKTKPFCNEQDVENIEEKIKALLKIFYIDSSTRLKEKSGGEKVRILLLSLFLKKSNLLLLDEINNNLDIYLKNLLLNFLNFIYQGRYILTTHDFYIIKNLNNLHKIIYIFDYENVFTFYNVQDFIQNFYHFILNSFNSFHMFNGHANKTRREFNQSIVQNNILHDRMKHQISPDLVQEQNQGQTHGQKQKNGYYHNMNTAKSSQHDNDKNNVVQKNEKIDASFFYERNNNGQASVNPVEVEKKKNLENYDKILYDNHDYEILQFLKTQYDKDRNERKNYEQINDNMQEDEIFESKKVNKKNFGGKGSSGKIKIKNWKRWKK</sequence>
<feature type="chain" id="PRO_5013186168" evidence="10">
    <location>
        <begin position="21"/>
        <end position="1434"/>
    </location>
</feature>
<protein>
    <submittedName>
        <fullName evidence="12">ABC transporter</fullName>
    </submittedName>
</protein>
<evidence type="ECO:0000256" key="1">
    <source>
        <dbReference type="ARBA" id="ARBA00004202"/>
    </source>
</evidence>
<dbReference type="RefSeq" id="XP_028546050.1">
    <property type="nucleotide sequence ID" value="XM_028690249.1"/>
</dbReference>
<name>A0A1Y1JLX0_PLAGO</name>
<dbReference type="GO" id="GO:0042626">
    <property type="term" value="F:ATPase-coupled transmembrane transporter activity"/>
    <property type="evidence" value="ECO:0007669"/>
    <property type="project" value="TreeGrafter"/>
</dbReference>
<feature type="domain" description="ABC transporter" evidence="11">
    <location>
        <begin position="220"/>
        <end position="667"/>
    </location>
</feature>
<dbReference type="GO" id="GO:0005524">
    <property type="term" value="F:ATP binding"/>
    <property type="evidence" value="ECO:0007669"/>
    <property type="project" value="UniProtKB-KW"/>
</dbReference>
<organism evidence="12 13">
    <name type="scientific">Plasmodium gonderi</name>
    <dbReference type="NCBI Taxonomy" id="77519"/>
    <lineage>
        <taxon>Eukaryota</taxon>
        <taxon>Sar</taxon>
        <taxon>Alveolata</taxon>
        <taxon>Apicomplexa</taxon>
        <taxon>Aconoidasida</taxon>
        <taxon>Haemosporida</taxon>
        <taxon>Plasmodiidae</taxon>
        <taxon>Plasmodium</taxon>
        <taxon>Plasmodium (Plasmodium)</taxon>
    </lineage>
</organism>
<dbReference type="PROSITE" id="PS50893">
    <property type="entry name" value="ABC_TRANSPORTER_2"/>
    <property type="match status" value="2"/>
</dbReference>
<keyword evidence="10" id="KW-0732">Signal</keyword>
<dbReference type="Gene3D" id="3.40.50.300">
    <property type="entry name" value="P-loop containing nucleotide triphosphate hydrolases"/>
    <property type="match status" value="3"/>
</dbReference>
<feature type="domain" description="ABC transporter" evidence="11">
    <location>
        <begin position="927"/>
        <end position="1247"/>
    </location>
</feature>
<keyword evidence="4" id="KW-0547">Nucleotide-binding</keyword>
<feature type="region of interest" description="Disordered" evidence="9">
    <location>
        <begin position="1291"/>
        <end position="1324"/>
    </location>
</feature>
<keyword evidence="8" id="KW-0175">Coiled coil</keyword>
<dbReference type="GeneID" id="39750207"/>
<dbReference type="SUPFAM" id="SSF52540">
    <property type="entry name" value="P-loop containing nucleoside triphosphate hydrolases"/>
    <property type="match status" value="2"/>
</dbReference>
<evidence type="ECO:0000313" key="13">
    <source>
        <dbReference type="Proteomes" id="UP000195521"/>
    </source>
</evidence>
<comment type="subcellular location">
    <subcellularLocation>
        <location evidence="1">Cell membrane</location>
        <topology evidence="1">Peripheral membrane protein</topology>
    </subcellularLocation>
</comment>
<evidence type="ECO:0000259" key="11">
    <source>
        <dbReference type="PROSITE" id="PS50893"/>
    </source>
</evidence>
<dbReference type="OrthoDB" id="10255969at2759"/>
<dbReference type="GO" id="GO:0043190">
    <property type="term" value="C:ATP-binding cassette (ABC) transporter complex"/>
    <property type="evidence" value="ECO:0007669"/>
    <property type="project" value="TreeGrafter"/>
</dbReference>
<gene>
    <name evidence="12" type="ORF">PGO_142580</name>
</gene>
<feature type="region of interest" description="Disordered" evidence="9">
    <location>
        <begin position="1413"/>
        <end position="1434"/>
    </location>
</feature>
<evidence type="ECO:0000256" key="3">
    <source>
        <dbReference type="ARBA" id="ARBA00022475"/>
    </source>
</evidence>
<feature type="signal peptide" evidence="10">
    <location>
        <begin position="1"/>
        <end position="20"/>
    </location>
</feature>
<feature type="compositionally biased region" description="Polar residues" evidence="9">
    <location>
        <begin position="795"/>
        <end position="817"/>
    </location>
</feature>
<feature type="region of interest" description="Disordered" evidence="9">
    <location>
        <begin position="795"/>
        <end position="818"/>
    </location>
</feature>
<evidence type="ECO:0000256" key="7">
    <source>
        <dbReference type="ARBA" id="ARBA00023136"/>
    </source>
</evidence>
<evidence type="ECO:0000256" key="5">
    <source>
        <dbReference type="ARBA" id="ARBA00022840"/>
    </source>
</evidence>
<dbReference type="InterPro" id="IPR003439">
    <property type="entry name" value="ABC_transporter-like_ATP-bd"/>
</dbReference>
<keyword evidence="7" id="KW-0472">Membrane</keyword>
<comment type="caution">
    <text evidence="12">The sequence shown here is derived from an EMBL/GenBank/DDBJ whole genome shotgun (WGS) entry which is preliminary data.</text>
</comment>
<evidence type="ECO:0000256" key="4">
    <source>
        <dbReference type="ARBA" id="ARBA00022741"/>
    </source>
</evidence>
<dbReference type="PANTHER" id="PTHR43553:SF27">
    <property type="entry name" value="ENERGY-COUPLING FACTOR TRANSPORTER ATP-BINDING PROTEIN ECFA2"/>
    <property type="match status" value="1"/>
</dbReference>
<dbReference type="EMBL" id="BDQF01000015">
    <property type="protein sequence ID" value="GAW83461.1"/>
    <property type="molecule type" value="Genomic_DNA"/>
</dbReference>
<feature type="compositionally biased region" description="Basic residues" evidence="9">
    <location>
        <begin position="1424"/>
        <end position="1434"/>
    </location>
</feature>
<evidence type="ECO:0000313" key="12">
    <source>
        <dbReference type="EMBL" id="GAW83461.1"/>
    </source>
</evidence>
<evidence type="ECO:0000256" key="9">
    <source>
        <dbReference type="SAM" id="MobiDB-lite"/>
    </source>
</evidence>
<feature type="coiled-coil region" evidence="8">
    <location>
        <begin position="1375"/>
        <end position="1402"/>
    </location>
</feature>
<reference evidence="13" key="1">
    <citation type="submission" date="2017-04" db="EMBL/GenBank/DDBJ databases">
        <title>Plasmodium gonderi genome.</title>
        <authorList>
            <person name="Arisue N."/>
            <person name="Honma H."/>
            <person name="Kawai S."/>
            <person name="Tougan T."/>
            <person name="Tanabe K."/>
            <person name="Horii T."/>
        </authorList>
    </citation>
    <scope>NUCLEOTIDE SEQUENCE [LARGE SCALE GENOMIC DNA]</scope>
    <source>
        <strain evidence="13">ATCC 30045</strain>
    </source>
</reference>
<keyword evidence="3" id="KW-1003">Cell membrane</keyword>
<dbReference type="InterPro" id="IPR050095">
    <property type="entry name" value="ECF_ABC_transporter_ATP-bd"/>
</dbReference>
<dbReference type="Pfam" id="PF00005">
    <property type="entry name" value="ABC_tran"/>
    <property type="match status" value="2"/>
</dbReference>
<dbReference type="SMART" id="SM00382">
    <property type="entry name" value="AAA"/>
    <property type="match status" value="2"/>
</dbReference>
<proteinExistence type="predicted"/>
<dbReference type="InterPro" id="IPR027417">
    <property type="entry name" value="P-loop_NTPase"/>
</dbReference>
<dbReference type="Proteomes" id="UP000195521">
    <property type="component" value="Unassembled WGS sequence"/>
</dbReference>
<dbReference type="InterPro" id="IPR003593">
    <property type="entry name" value="AAA+_ATPase"/>
</dbReference>
<keyword evidence="6" id="KW-1278">Translocase</keyword>
<evidence type="ECO:0000256" key="6">
    <source>
        <dbReference type="ARBA" id="ARBA00022967"/>
    </source>
</evidence>
<evidence type="ECO:0000256" key="2">
    <source>
        <dbReference type="ARBA" id="ARBA00022448"/>
    </source>
</evidence>
<dbReference type="PANTHER" id="PTHR43553">
    <property type="entry name" value="HEAVY METAL TRANSPORTER"/>
    <property type="match status" value="1"/>
</dbReference>
<evidence type="ECO:0000256" key="10">
    <source>
        <dbReference type="SAM" id="SignalP"/>
    </source>
</evidence>
<dbReference type="OMA" id="VFTFYNV"/>
<keyword evidence="2" id="KW-0813">Transport</keyword>
<feature type="compositionally biased region" description="Polar residues" evidence="9">
    <location>
        <begin position="1291"/>
        <end position="1315"/>
    </location>
</feature>